<evidence type="ECO:0000256" key="1">
    <source>
        <dbReference type="SAM" id="Phobius"/>
    </source>
</evidence>
<organism evidence="2 3">
    <name type="scientific">Plectus sambesii</name>
    <dbReference type="NCBI Taxonomy" id="2011161"/>
    <lineage>
        <taxon>Eukaryota</taxon>
        <taxon>Metazoa</taxon>
        <taxon>Ecdysozoa</taxon>
        <taxon>Nematoda</taxon>
        <taxon>Chromadorea</taxon>
        <taxon>Plectida</taxon>
        <taxon>Plectina</taxon>
        <taxon>Plectoidea</taxon>
        <taxon>Plectidae</taxon>
        <taxon>Plectus</taxon>
    </lineage>
</organism>
<reference evidence="3" key="1">
    <citation type="submission" date="2022-11" db="UniProtKB">
        <authorList>
            <consortium name="WormBaseParasite"/>
        </authorList>
    </citation>
    <scope>IDENTIFICATION</scope>
</reference>
<dbReference type="WBParaSite" id="PSAMB.scaffold13497size2239.g35514.t1">
    <property type="protein sequence ID" value="PSAMB.scaffold13497size2239.g35514.t1"/>
    <property type="gene ID" value="PSAMB.scaffold13497size2239.g35514"/>
</dbReference>
<protein>
    <submittedName>
        <fullName evidence="3">Uncharacterized protein</fullName>
    </submittedName>
</protein>
<proteinExistence type="predicted"/>
<keyword evidence="1" id="KW-0812">Transmembrane</keyword>
<feature type="transmembrane region" description="Helical" evidence="1">
    <location>
        <begin position="68"/>
        <end position="90"/>
    </location>
</feature>
<keyword evidence="2" id="KW-1185">Reference proteome</keyword>
<accession>A0A914UZX8</accession>
<evidence type="ECO:0000313" key="3">
    <source>
        <dbReference type="WBParaSite" id="PSAMB.scaffold13497size2239.g35514.t1"/>
    </source>
</evidence>
<dbReference type="AlphaFoldDB" id="A0A914UZX8"/>
<keyword evidence="1" id="KW-0472">Membrane</keyword>
<sequence length="98" mass="10724">MRRKRRLINAVPRLSKAIEHQINRQQPGRRMGALATGDLAISNALPASDRSDADELDLRIPVGDTPALGALALIPLVAVVAMVLLVMLLLKIRAFHRD</sequence>
<name>A0A914UZX8_9BILA</name>
<dbReference type="Proteomes" id="UP000887566">
    <property type="component" value="Unplaced"/>
</dbReference>
<evidence type="ECO:0000313" key="2">
    <source>
        <dbReference type="Proteomes" id="UP000887566"/>
    </source>
</evidence>
<keyword evidence="1" id="KW-1133">Transmembrane helix</keyword>